<dbReference type="InterPro" id="IPR000432">
    <property type="entry name" value="DNA_mismatch_repair_MutS_C"/>
</dbReference>
<evidence type="ECO:0000313" key="6">
    <source>
        <dbReference type="Proteomes" id="UP000677305"/>
    </source>
</evidence>
<dbReference type="GO" id="GO:0030983">
    <property type="term" value="F:mismatched DNA binding"/>
    <property type="evidence" value="ECO:0007669"/>
    <property type="project" value="InterPro"/>
</dbReference>
<dbReference type="AlphaFoldDB" id="A0A8J8MCK1"/>
<evidence type="ECO:0000256" key="1">
    <source>
        <dbReference type="ARBA" id="ARBA00022741"/>
    </source>
</evidence>
<keyword evidence="3" id="KW-0238">DNA-binding</keyword>
<organism evidence="5 6">
    <name type="scientific">Vallitalea guaymasensis</name>
    <dbReference type="NCBI Taxonomy" id="1185412"/>
    <lineage>
        <taxon>Bacteria</taxon>
        <taxon>Bacillati</taxon>
        <taxon>Bacillota</taxon>
        <taxon>Clostridia</taxon>
        <taxon>Lachnospirales</taxon>
        <taxon>Vallitaleaceae</taxon>
        <taxon>Vallitalea</taxon>
    </lineage>
</organism>
<dbReference type="InterPro" id="IPR036187">
    <property type="entry name" value="DNA_mismatch_repair_MutS_sf"/>
</dbReference>
<gene>
    <name evidence="5" type="ORF">HYG85_16405</name>
</gene>
<sequence>MFDSLLWLKESKIRNIDKEVIKDLNLHIIYKKLIEMSKENESIIYKLCMDEATIKYRQDIMADFMEKPDFILDLENDLKGFWELKSKNGKFSNNLTNLYFLIDLVITVEASINCVESLNQTLSYYKPSSAGLNRLKVNIDEIINKDRFKQMKKDLKEIRYIFTKIKGVELSINMSPVMRPYEAQVTKVSEYKYRYPKAFRKVSTAIEVNEKFLGTYLKNYAPVFSISKINWDLLDEIEYGLKDHKAILKSFMEKYTKIDTEPFISLLREITFYKSSCDLLKLMKINELPICKPQLIPSDERKMNVTDCYNISLAYEMLSNKEEDDLPEIICNDFEMGQEGRVIILTGANRGGKTTFTQAIGQIQIFAQLGLLIPARKAELSLVDGVYTHFPLLEKETINLGKFGKECEDFSRLFRQATNRSLLLLNESFSGTSHLESLKIAEEVIRAVKFKKIRMIYNTHLHELGLMAHRINEELENDTHIKSYVVGFSNGKNTYKIYEGQPLGMSHAREIAEKYKVTYTQLVERLGEKS</sequence>
<dbReference type="Pfam" id="PF00488">
    <property type="entry name" value="MutS_V"/>
    <property type="match status" value="1"/>
</dbReference>
<dbReference type="SMART" id="SM00534">
    <property type="entry name" value="MUTSac"/>
    <property type="match status" value="1"/>
</dbReference>
<dbReference type="SUPFAM" id="SSF52540">
    <property type="entry name" value="P-loop containing nucleoside triphosphate hydrolases"/>
    <property type="match status" value="1"/>
</dbReference>
<keyword evidence="2" id="KW-0067">ATP-binding</keyword>
<feature type="domain" description="DNA mismatch repair proteins mutS family" evidence="4">
    <location>
        <begin position="340"/>
        <end position="520"/>
    </location>
</feature>
<dbReference type="SUPFAM" id="SSF48334">
    <property type="entry name" value="DNA repair protein MutS, domain III"/>
    <property type="match status" value="1"/>
</dbReference>
<keyword evidence="1" id="KW-0547">Nucleotide-binding</keyword>
<evidence type="ECO:0000313" key="5">
    <source>
        <dbReference type="EMBL" id="QUH30402.1"/>
    </source>
</evidence>
<evidence type="ECO:0000256" key="2">
    <source>
        <dbReference type="ARBA" id="ARBA00022840"/>
    </source>
</evidence>
<protein>
    <recommendedName>
        <fullName evidence="4">DNA mismatch repair proteins mutS family domain-containing protein</fullName>
    </recommendedName>
</protein>
<evidence type="ECO:0000259" key="4">
    <source>
        <dbReference type="SMART" id="SM00534"/>
    </source>
</evidence>
<dbReference type="GO" id="GO:0006298">
    <property type="term" value="P:mismatch repair"/>
    <property type="evidence" value="ECO:0007669"/>
    <property type="project" value="InterPro"/>
</dbReference>
<dbReference type="GO" id="GO:0140664">
    <property type="term" value="F:ATP-dependent DNA damage sensor activity"/>
    <property type="evidence" value="ECO:0007669"/>
    <property type="project" value="InterPro"/>
</dbReference>
<evidence type="ECO:0000256" key="3">
    <source>
        <dbReference type="ARBA" id="ARBA00023125"/>
    </source>
</evidence>
<dbReference type="PANTHER" id="PTHR11361">
    <property type="entry name" value="DNA MISMATCH REPAIR PROTEIN MUTS FAMILY MEMBER"/>
    <property type="match status" value="1"/>
</dbReference>
<dbReference type="KEGG" id="vgu:HYG85_16405"/>
<dbReference type="GO" id="GO:0005524">
    <property type="term" value="F:ATP binding"/>
    <property type="evidence" value="ECO:0007669"/>
    <property type="project" value="UniProtKB-KW"/>
</dbReference>
<proteinExistence type="predicted"/>
<dbReference type="Proteomes" id="UP000677305">
    <property type="component" value="Chromosome"/>
</dbReference>
<keyword evidence="6" id="KW-1185">Reference proteome</keyword>
<dbReference type="GO" id="GO:0005829">
    <property type="term" value="C:cytosol"/>
    <property type="evidence" value="ECO:0007669"/>
    <property type="project" value="TreeGrafter"/>
</dbReference>
<reference evidence="5 6" key="1">
    <citation type="submission" date="2020-07" db="EMBL/GenBank/DDBJ databases">
        <title>Vallitalea guaymasensis genome.</title>
        <authorList>
            <person name="Postec A."/>
        </authorList>
    </citation>
    <scope>NUCLEOTIDE SEQUENCE [LARGE SCALE GENOMIC DNA]</scope>
    <source>
        <strain evidence="5 6">Ra1766G1</strain>
    </source>
</reference>
<accession>A0A8J8MCK1</accession>
<dbReference type="RefSeq" id="WP_212690568.1">
    <property type="nucleotide sequence ID" value="NZ_CP058561.1"/>
</dbReference>
<dbReference type="InterPro" id="IPR027417">
    <property type="entry name" value="P-loop_NTPase"/>
</dbReference>
<dbReference type="EMBL" id="CP058561">
    <property type="protein sequence ID" value="QUH30402.1"/>
    <property type="molecule type" value="Genomic_DNA"/>
</dbReference>
<name>A0A8J8MCK1_9FIRM</name>
<dbReference type="PANTHER" id="PTHR11361:SF34">
    <property type="entry name" value="DNA MISMATCH REPAIR PROTEIN MSH1, MITOCHONDRIAL"/>
    <property type="match status" value="1"/>
</dbReference>
<dbReference type="Gene3D" id="3.40.50.300">
    <property type="entry name" value="P-loop containing nucleotide triphosphate hydrolases"/>
    <property type="match status" value="1"/>
</dbReference>
<dbReference type="InterPro" id="IPR045076">
    <property type="entry name" value="MutS"/>
</dbReference>